<dbReference type="InterPro" id="IPR033726">
    <property type="entry name" value="LIM2_prickle"/>
</dbReference>
<keyword evidence="4 5" id="KW-0440">LIM domain</keyword>
<proteinExistence type="predicted"/>
<evidence type="ECO:0000256" key="5">
    <source>
        <dbReference type="PROSITE-ProRule" id="PRU00125"/>
    </source>
</evidence>
<gene>
    <name evidence="9" type="ORF">Ocin01_12200</name>
</gene>
<dbReference type="PROSITE" id="PS50023">
    <property type="entry name" value="LIM_DOMAIN_2"/>
    <property type="match status" value="2"/>
</dbReference>
<dbReference type="AlphaFoldDB" id="A0A1D2MNQ0"/>
<evidence type="ECO:0000259" key="7">
    <source>
        <dbReference type="PROSITE" id="PS50023"/>
    </source>
</evidence>
<evidence type="ECO:0000256" key="6">
    <source>
        <dbReference type="SAM" id="MobiDB-lite"/>
    </source>
</evidence>
<organism evidence="9 10">
    <name type="scientific">Orchesella cincta</name>
    <name type="common">Springtail</name>
    <name type="synonym">Podura cincta</name>
    <dbReference type="NCBI Taxonomy" id="48709"/>
    <lineage>
        <taxon>Eukaryota</taxon>
        <taxon>Metazoa</taxon>
        <taxon>Ecdysozoa</taxon>
        <taxon>Arthropoda</taxon>
        <taxon>Hexapoda</taxon>
        <taxon>Collembola</taxon>
        <taxon>Entomobryomorpha</taxon>
        <taxon>Entomobryoidea</taxon>
        <taxon>Orchesellidae</taxon>
        <taxon>Orchesellinae</taxon>
        <taxon>Orchesella</taxon>
    </lineage>
</organism>
<comment type="caution">
    <text evidence="9">The sequence shown here is derived from an EMBL/GenBank/DDBJ whole genome shotgun (WGS) entry which is preliminary data.</text>
</comment>
<feature type="region of interest" description="Disordered" evidence="6">
    <location>
        <begin position="682"/>
        <end position="701"/>
    </location>
</feature>
<dbReference type="InterPro" id="IPR010442">
    <property type="entry name" value="PET_domain"/>
</dbReference>
<evidence type="ECO:0000313" key="9">
    <source>
        <dbReference type="EMBL" id="ODM94475.1"/>
    </source>
</evidence>
<dbReference type="SUPFAM" id="SSF57716">
    <property type="entry name" value="Glucocorticoid receptor-like (DNA-binding domain)"/>
    <property type="match status" value="2"/>
</dbReference>
<evidence type="ECO:0000256" key="2">
    <source>
        <dbReference type="ARBA" id="ARBA00022737"/>
    </source>
</evidence>
<feature type="region of interest" description="Disordered" evidence="6">
    <location>
        <begin position="1"/>
        <end position="70"/>
    </location>
</feature>
<keyword evidence="2" id="KW-0677">Repeat</keyword>
<dbReference type="EMBL" id="LJIJ01000801">
    <property type="protein sequence ID" value="ODM94475.1"/>
    <property type="molecule type" value="Genomic_DNA"/>
</dbReference>
<feature type="region of interest" description="Disordered" evidence="6">
    <location>
        <begin position="563"/>
        <end position="645"/>
    </location>
</feature>
<dbReference type="InterPro" id="IPR047120">
    <property type="entry name" value="Pk/Esn/Tes"/>
</dbReference>
<dbReference type="Proteomes" id="UP000094527">
    <property type="component" value="Unassembled WGS sequence"/>
</dbReference>
<feature type="region of interest" description="Disordered" evidence="6">
    <location>
        <begin position="519"/>
        <end position="542"/>
    </location>
</feature>
<dbReference type="InterPro" id="IPR001781">
    <property type="entry name" value="Znf_LIM"/>
</dbReference>
<evidence type="ECO:0000256" key="3">
    <source>
        <dbReference type="ARBA" id="ARBA00022833"/>
    </source>
</evidence>
<dbReference type="PANTHER" id="PTHR24211:SF20">
    <property type="entry name" value="PROTEIN ESPINAS-RELATED"/>
    <property type="match status" value="1"/>
</dbReference>
<dbReference type="PANTHER" id="PTHR24211">
    <property type="entry name" value="LIM DOMAIN-CONTAINING PROTEIN"/>
    <property type="match status" value="1"/>
</dbReference>
<evidence type="ECO:0000313" key="10">
    <source>
        <dbReference type="Proteomes" id="UP000094527"/>
    </source>
</evidence>
<dbReference type="Gene3D" id="2.10.110.10">
    <property type="entry name" value="Cysteine Rich Protein"/>
    <property type="match status" value="2"/>
</dbReference>
<dbReference type="PROSITE" id="PS51303">
    <property type="entry name" value="PET"/>
    <property type="match status" value="1"/>
</dbReference>
<evidence type="ECO:0000256" key="4">
    <source>
        <dbReference type="ARBA" id="ARBA00023038"/>
    </source>
</evidence>
<feature type="compositionally biased region" description="Low complexity" evidence="6">
    <location>
        <begin position="520"/>
        <end position="529"/>
    </location>
</feature>
<dbReference type="FunFam" id="2.10.110.10:FF:000005">
    <property type="entry name" value="Testin isoform 1"/>
    <property type="match status" value="1"/>
</dbReference>
<feature type="compositionally biased region" description="Polar residues" evidence="6">
    <location>
        <begin position="38"/>
        <end position="58"/>
    </location>
</feature>
<dbReference type="CDD" id="cd09418">
    <property type="entry name" value="LIM2_Prickle"/>
    <property type="match status" value="1"/>
</dbReference>
<reference evidence="9 10" key="1">
    <citation type="journal article" date="2016" name="Genome Biol. Evol.">
        <title>Gene Family Evolution Reflects Adaptation to Soil Environmental Stressors in the Genome of the Collembolan Orchesella cincta.</title>
        <authorList>
            <person name="Faddeeva-Vakhrusheva A."/>
            <person name="Derks M.F."/>
            <person name="Anvar S.Y."/>
            <person name="Agamennone V."/>
            <person name="Suring W."/>
            <person name="Smit S."/>
            <person name="van Straalen N.M."/>
            <person name="Roelofs D."/>
        </authorList>
    </citation>
    <scope>NUCLEOTIDE SEQUENCE [LARGE SCALE GENOMIC DNA]</scope>
    <source>
        <tissue evidence="9">Mixed pool</tissue>
    </source>
</reference>
<feature type="domain" description="PET" evidence="8">
    <location>
        <begin position="156"/>
        <end position="264"/>
    </location>
</feature>
<dbReference type="OrthoDB" id="10069167at2759"/>
<dbReference type="InterPro" id="IPR033723">
    <property type="entry name" value="PET_prickle"/>
</dbReference>
<dbReference type="CDD" id="cd09827">
    <property type="entry name" value="PET_Prickle"/>
    <property type="match status" value="1"/>
</dbReference>
<feature type="compositionally biased region" description="Low complexity" evidence="6">
    <location>
        <begin position="595"/>
        <end position="606"/>
    </location>
</feature>
<feature type="domain" description="LIM zinc-binding" evidence="7">
    <location>
        <begin position="271"/>
        <end position="335"/>
    </location>
</feature>
<dbReference type="PROSITE" id="PS00478">
    <property type="entry name" value="LIM_DOMAIN_1"/>
    <property type="match status" value="1"/>
</dbReference>
<evidence type="ECO:0000256" key="1">
    <source>
        <dbReference type="ARBA" id="ARBA00022723"/>
    </source>
</evidence>
<name>A0A1D2MNQ0_ORCCI</name>
<dbReference type="SMART" id="SM00132">
    <property type="entry name" value="LIM"/>
    <property type="match status" value="2"/>
</dbReference>
<dbReference type="GO" id="GO:0008270">
    <property type="term" value="F:zinc ion binding"/>
    <property type="evidence" value="ECO:0007669"/>
    <property type="project" value="InterPro"/>
</dbReference>
<protein>
    <submittedName>
        <fullName evidence="9">Protein prickle</fullName>
    </submittedName>
</protein>
<dbReference type="Pfam" id="PF00412">
    <property type="entry name" value="LIM"/>
    <property type="match status" value="2"/>
</dbReference>
<feature type="compositionally biased region" description="Low complexity" evidence="6">
    <location>
        <begin position="573"/>
        <end position="582"/>
    </location>
</feature>
<sequence>MSSFGWNNHPDHNKTEDSVYGPCTNATEQRNHERENFSDTFPTSHNSVLESEQELSPNTHPPATRYSTNNLNSSFRNTLVSGQSSWWKVCWVYGGIATRKINRETTHKLHNAPPKSPASGCEESERNVQPNSLAFLKRLKSLKMSRQEYQDGLNAAVNHHFYSDDSDSGCALEEYTWVPPGLKPEQVHLYFSSVPEDKIPYVNSVGEKYRIKQLLNQLPPHDNESRYCHELSDEEKHELVIFSNQRKREALGRGQVKQIGVAGFNVSGVCAKCEQCDVPVYTSDMVVTASRVPNQLYHPRCFICCVCHELLVDLIYFASNDNKLYCGRHHAETIKPRCAACDEIILSDECTEAESRAWHMRHFVCVECNATLGGQRYIMKNVKPYCLTCFDSMFAEYCDSCGDTIGVDQGQMTHEGQHWHATDKETVPPEEGQDLLLRGLQQGEVVRAYEVWGHGGGGGAQERPQDLSTSSDANLTFNDDVHGSVVYNDGSLDFASRREIEVMGNVGVYGLPPVQEMKPVKPVQRQQPPQYSPPRVPTRVLTPPTPVKVSVGLQTDDVCVTGKSNVRFKDGGSESSSSSASEKPQTPKSRVQIIPTPHCSTTTPSSVRKSNGILKKQPNVPVARTPVREVVHEEGSSSSSSDDEEYFEAYLKEQASKIETLRSSQRAKKSPRVIDTRVTASISPGFIPNTRGTGKDHCSLM</sequence>
<dbReference type="STRING" id="48709.A0A1D2MNQ0"/>
<dbReference type="Pfam" id="PF06297">
    <property type="entry name" value="PET"/>
    <property type="match status" value="1"/>
</dbReference>
<accession>A0A1D2MNQ0</accession>
<feature type="region of interest" description="Disordered" evidence="6">
    <location>
        <begin position="105"/>
        <end position="126"/>
    </location>
</feature>
<keyword evidence="3 5" id="KW-0862">Zinc</keyword>
<feature type="compositionally biased region" description="Basic and acidic residues" evidence="6">
    <location>
        <begin position="626"/>
        <end position="635"/>
    </location>
</feature>
<evidence type="ECO:0000259" key="8">
    <source>
        <dbReference type="PROSITE" id="PS51303"/>
    </source>
</evidence>
<keyword evidence="10" id="KW-1185">Reference proteome</keyword>
<feature type="domain" description="LIM zinc-binding" evidence="7">
    <location>
        <begin position="336"/>
        <end position="396"/>
    </location>
</feature>
<keyword evidence="1 5" id="KW-0479">Metal-binding</keyword>